<feature type="compositionally biased region" description="Basic and acidic residues" evidence="1">
    <location>
        <begin position="140"/>
        <end position="151"/>
    </location>
</feature>
<evidence type="ECO:0000313" key="2">
    <source>
        <dbReference type="EMBL" id="CAE2257336.1"/>
    </source>
</evidence>
<dbReference type="EMBL" id="HBKN01005026">
    <property type="protein sequence ID" value="CAE2257336.1"/>
    <property type="molecule type" value="Transcribed_RNA"/>
</dbReference>
<protein>
    <submittedName>
        <fullName evidence="2">Uncharacterized protein</fullName>
    </submittedName>
</protein>
<accession>A0A7S4JAC4</accession>
<evidence type="ECO:0000256" key="1">
    <source>
        <dbReference type="SAM" id="MobiDB-lite"/>
    </source>
</evidence>
<organism evidence="2">
    <name type="scientific">Guillardia theta</name>
    <name type="common">Cryptophyte</name>
    <name type="synonym">Cryptomonas phi</name>
    <dbReference type="NCBI Taxonomy" id="55529"/>
    <lineage>
        <taxon>Eukaryota</taxon>
        <taxon>Cryptophyceae</taxon>
        <taxon>Pyrenomonadales</taxon>
        <taxon>Geminigeraceae</taxon>
        <taxon>Guillardia</taxon>
    </lineage>
</organism>
<feature type="region of interest" description="Disordered" evidence="1">
    <location>
        <begin position="140"/>
        <end position="178"/>
    </location>
</feature>
<gene>
    <name evidence="2" type="ORF">GTHE00462_LOCUS4133</name>
</gene>
<dbReference type="AlphaFoldDB" id="A0A7S4JAC4"/>
<reference evidence="2" key="1">
    <citation type="submission" date="2021-01" db="EMBL/GenBank/DDBJ databases">
        <authorList>
            <person name="Corre E."/>
            <person name="Pelletier E."/>
            <person name="Niang G."/>
            <person name="Scheremetjew M."/>
            <person name="Finn R."/>
            <person name="Kale V."/>
            <person name="Holt S."/>
            <person name="Cochrane G."/>
            <person name="Meng A."/>
            <person name="Brown T."/>
            <person name="Cohen L."/>
        </authorList>
    </citation>
    <scope>NUCLEOTIDE SEQUENCE</scope>
    <source>
        <strain evidence="2">CCMP 2712</strain>
    </source>
</reference>
<feature type="compositionally biased region" description="Low complexity" evidence="1">
    <location>
        <begin position="152"/>
        <end position="161"/>
    </location>
</feature>
<name>A0A7S4JAC4_GUITH</name>
<sequence>MGIAGDLCTGKLQDVVFRITEAYLVHDEEEEGKRGKEKDEEGGRLVDDVPLKVIISCFLYGELANVPLTSPYTENTTLYVFVNGIPSPPIDVNCDDPRPCAIVTLVPRQQLQEERNVIELSLFVGSTHIDYMDIVFGEKEREQEEHQEHQGQEQQQQQQQGGQDGQEEPAEQELQHFESSTSCLKEEVSSLAHESQVIGFYGQASETREAGFKFEISVSFLDMKLLPNNTLISVKLGDHVASFKLTRSPLASSCSCPYSVSPFLELLEMQGECELQFVMVLQAYSRKEAGDIRFRMSSLNNPQDFILVTQQLDAYPGEPPTEVTSSTGWFRMPALLDQWWGVTLRSAAFNVLLMNSILASPSLQQTLTAALPLQCTRTEEEERQVVEVEKMPVVVMNIREREDRKQHMASMLHRLGFENVSFPLTISRRDVKEEELVQQGKVSVEGIRSLRAKFGQDAIKPYIAHALSYTQQVQMAISSHSPWFAIMEDDLVPAFEPSALLRYLSLAISQLPPSGDILYLEYCWEDCQGLLYSQPLLHNVAAGVNTEFLGIARAVRPACTGAIVMTEGGAKKVARALVPIFHGLDDMIPRLIEEGVVEAYVTVPPLFYQSSFFGSDAGRRHLEMLQKGNGEGIGNFHAIVLPACLKELNPVVGYGLVSWWEQSDAATRARASWEASFTAVGEARAVGDDDTLVVDVKMVDLWGWWGSEEVSLAFWSRMRSDLQFDMLVGRTAKGQRDLVLFFQQDSDCFNLSTSSLCNLLVEAEFVKEERYVELYISLVLLPA</sequence>
<proteinExistence type="predicted"/>